<dbReference type="FunFam" id="3.30.70.20:FF:000035">
    <property type="entry name" value="Iron hydrogenase 1"/>
    <property type="match status" value="1"/>
</dbReference>
<protein>
    <submittedName>
        <fullName evidence="12">[FeFe] hydrogenase, group A</fullName>
    </submittedName>
</protein>
<comment type="caution">
    <text evidence="12">The sequence shown here is derived from an EMBL/GenBank/DDBJ whole genome shotgun (WGS) entry which is preliminary data.</text>
</comment>
<evidence type="ECO:0000259" key="10">
    <source>
        <dbReference type="PROSITE" id="PS51379"/>
    </source>
</evidence>
<keyword evidence="7" id="KW-0408">Iron</keyword>
<dbReference type="NCBIfam" id="NF040763">
    <property type="entry name" value="FeFe_hydrog_A6"/>
    <property type="match status" value="1"/>
</dbReference>
<keyword evidence="4" id="KW-0479">Metal-binding</keyword>
<dbReference type="InterPro" id="IPR036991">
    <property type="entry name" value="Fe_hydrogenase_ssu_sf"/>
</dbReference>
<keyword evidence="2" id="KW-0004">4Fe-4S</keyword>
<evidence type="ECO:0000256" key="7">
    <source>
        <dbReference type="ARBA" id="ARBA00023004"/>
    </source>
</evidence>
<dbReference type="PROSITE" id="PS00641">
    <property type="entry name" value="COMPLEX1_75K_1"/>
    <property type="match status" value="1"/>
</dbReference>
<name>A0A9D2LK19_9FIRM</name>
<dbReference type="InterPro" id="IPR017900">
    <property type="entry name" value="4Fe4S_Fe_S_CS"/>
</dbReference>
<reference evidence="12" key="2">
    <citation type="submission" date="2021-04" db="EMBL/GenBank/DDBJ databases">
        <authorList>
            <person name="Gilroy R."/>
        </authorList>
    </citation>
    <scope>NUCLEOTIDE SEQUENCE</scope>
    <source>
        <strain evidence="12">ChiBcec18-1249</strain>
    </source>
</reference>
<dbReference type="Gene3D" id="3.40.950.10">
    <property type="entry name" value="Fe-only Hydrogenase (Larger Subunit), Chain L, domain 3"/>
    <property type="match status" value="1"/>
</dbReference>
<dbReference type="SMART" id="SM00929">
    <property type="entry name" value="NADH-G_4Fe-4S_3"/>
    <property type="match status" value="1"/>
</dbReference>
<dbReference type="InterPro" id="IPR013352">
    <property type="entry name" value="Fe_hydrogenase_subset"/>
</dbReference>
<dbReference type="Gene3D" id="3.10.20.740">
    <property type="match status" value="1"/>
</dbReference>
<dbReference type="GO" id="GO:0051537">
    <property type="term" value="F:2 iron, 2 sulfur cluster binding"/>
    <property type="evidence" value="ECO:0007669"/>
    <property type="project" value="UniProtKB-KW"/>
</dbReference>
<evidence type="ECO:0000256" key="4">
    <source>
        <dbReference type="ARBA" id="ARBA00022723"/>
    </source>
</evidence>
<evidence type="ECO:0000256" key="6">
    <source>
        <dbReference type="ARBA" id="ARBA00023002"/>
    </source>
</evidence>
<dbReference type="SUPFAM" id="SSF54292">
    <property type="entry name" value="2Fe-2S ferredoxin-like"/>
    <property type="match status" value="1"/>
</dbReference>
<dbReference type="Gene3D" id="4.10.260.20">
    <property type="entry name" value="Iron hydrogenase, small subunit"/>
    <property type="match status" value="1"/>
</dbReference>
<dbReference type="Pfam" id="PF13510">
    <property type="entry name" value="Fer2_4"/>
    <property type="match status" value="1"/>
</dbReference>
<dbReference type="Pfam" id="PF12838">
    <property type="entry name" value="Fer4_7"/>
    <property type="match status" value="1"/>
</dbReference>
<dbReference type="Pfam" id="PF10588">
    <property type="entry name" value="NADH-G_4Fe-4S_3"/>
    <property type="match status" value="1"/>
</dbReference>
<dbReference type="SUPFAM" id="SSF54862">
    <property type="entry name" value="4Fe-4S ferredoxins"/>
    <property type="match status" value="1"/>
</dbReference>
<feature type="domain" description="2Fe-2S ferredoxin-type" evidence="9">
    <location>
        <begin position="1"/>
        <end position="78"/>
    </location>
</feature>
<sequence>MVTLTINGQTVQVPAGTTILEAAEKAGIKIPTLCYLKDINKIAACRMCVVEVEGSDRLAAACDTPVEEGLVVHTNTPKVRKARRVNMELLLSQHASYCSTCIRSGNCPLQKLANDLNIHEMPYHVHVARGYTDTSTPLVRQASKCIKCMRCVQICEKVQTMGIWDLAGTGSRTTVDVSGNRTLKTSDCTFCGQCVTHCPTGALTARDDTVKVLDALADPEITTVVQIAPAVRVAWAESFGLTGKKAATGKMVAALRRLGFDYVFDTNFSADLTIMEEGSEFLERFTHRDRYHWPMFTSCCPGWVRFIKSQFPHYVDCLSTAKSPQQMFGAVAKTYFAEKIGVDPHRMFVVSIMPCMAKKSECALPTMRDACGDPDVEAVLTTREMDRLFRSDNIQPGDLPEEAFDSPLGTGTGAAVIFGATGGVMDAALRSAYYLVTGENPDPDAFTAVRGNKPWKEAVFSIPGAGEIRVAVVSGLGNTRKLMKALESGQGRYDFVEVMACPGGCAGGGGQPIHDGEELAGKREDALWKLDQKATIRFSHENPEIQSLYQEFLERPLGKKSHHLLHTDHTTWEVVEKGIWLDSN</sequence>
<dbReference type="InterPro" id="IPR009016">
    <property type="entry name" value="Fe_hydrogenase"/>
</dbReference>
<dbReference type="PROSITE" id="PS00198">
    <property type="entry name" value="4FE4S_FER_1"/>
    <property type="match status" value="1"/>
</dbReference>
<dbReference type="NCBIfam" id="TIGR02512">
    <property type="entry name" value="FeFe_hydrog_A"/>
    <property type="match status" value="1"/>
</dbReference>
<evidence type="ECO:0000256" key="5">
    <source>
        <dbReference type="ARBA" id="ARBA00022737"/>
    </source>
</evidence>
<reference evidence="12" key="1">
    <citation type="journal article" date="2021" name="PeerJ">
        <title>Extensive microbial diversity within the chicken gut microbiome revealed by metagenomics and culture.</title>
        <authorList>
            <person name="Gilroy R."/>
            <person name="Ravi A."/>
            <person name="Getino M."/>
            <person name="Pursley I."/>
            <person name="Horton D.L."/>
            <person name="Alikhan N.F."/>
            <person name="Baker D."/>
            <person name="Gharbi K."/>
            <person name="Hall N."/>
            <person name="Watson M."/>
            <person name="Adriaenssens E.M."/>
            <person name="Foster-Nyarko E."/>
            <person name="Jarju S."/>
            <person name="Secka A."/>
            <person name="Antonio M."/>
            <person name="Oren A."/>
            <person name="Chaudhuri R.R."/>
            <person name="La Ragione R."/>
            <person name="Hildebrand F."/>
            <person name="Pallen M.J."/>
        </authorList>
    </citation>
    <scope>NUCLEOTIDE SEQUENCE</scope>
    <source>
        <strain evidence="12">ChiBcec18-1249</strain>
    </source>
</reference>
<proteinExistence type="predicted"/>
<evidence type="ECO:0000256" key="8">
    <source>
        <dbReference type="ARBA" id="ARBA00023014"/>
    </source>
</evidence>
<dbReference type="SUPFAM" id="SSF53920">
    <property type="entry name" value="Fe-only hydrogenase"/>
    <property type="match status" value="1"/>
</dbReference>
<dbReference type="FunFam" id="3.10.20.740:FF:000005">
    <property type="entry name" value="NADH:ubiquinone oxidoreductase subunit"/>
    <property type="match status" value="1"/>
</dbReference>
<dbReference type="GO" id="GO:0008137">
    <property type="term" value="F:NADH dehydrogenase (ubiquinone) activity"/>
    <property type="evidence" value="ECO:0007669"/>
    <property type="project" value="InterPro"/>
</dbReference>
<dbReference type="GO" id="GO:0051539">
    <property type="term" value="F:4 iron, 4 sulfur cluster binding"/>
    <property type="evidence" value="ECO:0007669"/>
    <property type="project" value="UniProtKB-KW"/>
</dbReference>
<evidence type="ECO:0000313" key="12">
    <source>
        <dbReference type="EMBL" id="HJB13961.1"/>
    </source>
</evidence>
<evidence type="ECO:0000313" key="13">
    <source>
        <dbReference type="Proteomes" id="UP000823824"/>
    </source>
</evidence>
<dbReference type="SMART" id="SM00902">
    <property type="entry name" value="Fe_hyd_SSU"/>
    <property type="match status" value="1"/>
</dbReference>
<dbReference type="CDD" id="cd00207">
    <property type="entry name" value="fer2"/>
    <property type="match status" value="1"/>
</dbReference>
<dbReference type="InterPro" id="IPR019574">
    <property type="entry name" value="NADH_UbQ_OxRdtase_Gsu_4Fe4S-bd"/>
</dbReference>
<dbReference type="GO" id="GO:0008901">
    <property type="term" value="F:ferredoxin hydrogenase activity"/>
    <property type="evidence" value="ECO:0007669"/>
    <property type="project" value="InterPro"/>
</dbReference>
<dbReference type="InterPro" id="IPR003149">
    <property type="entry name" value="Fe_hydrogenase_ssu"/>
</dbReference>
<dbReference type="Gene3D" id="3.40.50.1780">
    <property type="match status" value="1"/>
</dbReference>
<keyword evidence="3" id="KW-0001">2Fe-2S</keyword>
<dbReference type="AlphaFoldDB" id="A0A9D2LK19"/>
<keyword evidence="6" id="KW-0560">Oxidoreductase</keyword>
<feature type="domain" description="4Fe-4S His(Cys)3-ligated-type" evidence="11">
    <location>
        <begin position="78"/>
        <end position="117"/>
    </location>
</feature>
<dbReference type="EMBL" id="DWZJ01000088">
    <property type="protein sequence ID" value="HJB13961.1"/>
    <property type="molecule type" value="Genomic_DNA"/>
</dbReference>
<dbReference type="InterPro" id="IPR004108">
    <property type="entry name" value="Fe_hydrogenase_lsu_C"/>
</dbReference>
<dbReference type="InterPro" id="IPR001041">
    <property type="entry name" value="2Fe-2S_ferredoxin-type"/>
</dbReference>
<dbReference type="PROSITE" id="PS51085">
    <property type="entry name" value="2FE2S_FER_2"/>
    <property type="match status" value="1"/>
</dbReference>
<evidence type="ECO:0000259" key="9">
    <source>
        <dbReference type="PROSITE" id="PS51085"/>
    </source>
</evidence>
<dbReference type="GO" id="GO:0016020">
    <property type="term" value="C:membrane"/>
    <property type="evidence" value="ECO:0007669"/>
    <property type="project" value="InterPro"/>
</dbReference>
<comment type="cofactor">
    <cofactor evidence="1">
        <name>[4Fe-4S] cluster</name>
        <dbReference type="ChEBI" id="CHEBI:49883"/>
    </cofactor>
</comment>
<accession>A0A9D2LK19</accession>
<dbReference type="InterPro" id="IPR050340">
    <property type="entry name" value="Cytosolic_Fe-S_CAF"/>
</dbReference>
<dbReference type="Proteomes" id="UP000823824">
    <property type="component" value="Unassembled WGS sequence"/>
</dbReference>
<dbReference type="InterPro" id="IPR036010">
    <property type="entry name" value="2Fe-2S_ferredoxin-like_sf"/>
</dbReference>
<dbReference type="InterPro" id="IPR000283">
    <property type="entry name" value="NADH_UbQ_OxRdtase_75kDa_su_CS"/>
</dbReference>
<keyword evidence="8" id="KW-0411">Iron-sulfur</keyword>
<dbReference type="GO" id="GO:0005506">
    <property type="term" value="F:iron ion binding"/>
    <property type="evidence" value="ECO:0007669"/>
    <property type="project" value="InterPro"/>
</dbReference>
<dbReference type="InterPro" id="IPR017896">
    <property type="entry name" value="4Fe4S_Fe-S-bd"/>
</dbReference>
<dbReference type="PROSITE" id="PS51379">
    <property type="entry name" value="4FE4S_FER_2"/>
    <property type="match status" value="2"/>
</dbReference>
<dbReference type="Pfam" id="PF02906">
    <property type="entry name" value="Fe_hyd_lg_C"/>
    <property type="match status" value="1"/>
</dbReference>
<evidence type="ECO:0000256" key="2">
    <source>
        <dbReference type="ARBA" id="ARBA00022485"/>
    </source>
</evidence>
<dbReference type="PROSITE" id="PS51839">
    <property type="entry name" value="4FE4S_HC3"/>
    <property type="match status" value="1"/>
</dbReference>
<organism evidence="12 13">
    <name type="scientific">Candidatus Oscillibacter excrementigallinarum</name>
    <dbReference type="NCBI Taxonomy" id="2838716"/>
    <lineage>
        <taxon>Bacteria</taxon>
        <taxon>Bacillati</taxon>
        <taxon>Bacillota</taxon>
        <taxon>Clostridia</taxon>
        <taxon>Eubacteriales</taxon>
        <taxon>Oscillospiraceae</taxon>
        <taxon>Oscillibacter</taxon>
    </lineage>
</organism>
<evidence type="ECO:0000256" key="3">
    <source>
        <dbReference type="ARBA" id="ARBA00022714"/>
    </source>
</evidence>
<dbReference type="PANTHER" id="PTHR11615">
    <property type="entry name" value="NITRATE, FORMATE, IRON DEHYDROGENASE"/>
    <property type="match status" value="1"/>
</dbReference>
<gene>
    <name evidence="12" type="ORF">H9787_09660</name>
</gene>
<dbReference type="GO" id="GO:0042773">
    <property type="term" value="P:ATP synthesis coupled electron transport"/>
    <property type="evidence" value="ECO:0007669"/>
    <property type="project" value="InterPro"/>
</dbReference>
<dbReference type="Gene3D" id="3.30.70.20">
    <property type="match status" value="1"/>
</dbReference>
<evidence type="ECO:0000259" key="11">
    <source>
        <dbReference type="PROSITE" id="PS51839"/>
    </source>
</evidence>
<feature type="domain" description="4Fe-4S ferredoxin-type" evidence="10">
    <location>
        <begin position="179"/>
        <end position="208"/>
    </location>
</feature>
<dbReference type="InterPro" id="IPR049830">
    <property type="entry name" value="HndD"/>
</dbReference>
<feature type="domain" description="4Fe-4S ferredoxin-type" evidence="10">
    <location>
        <begin position="135"/>
        <end position="166"/>
    </location>
</feature>
<keyword evidence="5" id="KW-0677">Repeat</keyword>
<dbReference type="Pfam" id="PF02256">
    <property type="entry name" value="Fe_hyd_SSU"/>
    <property type="match status" value="1"/>
</dbReference>
<evidence type="ECO:0000256" key="1">
    <source>
        <dbReference type="ARBA" id="ARBA00001966"/>
    </source>
</evidence>